<dbReference type="EMBL" id="JAPDDP010000054">
    <property type="protein sequence ID" value="MDA0183496.1"/>
    <property type="molecule type" value="Genomic_DNA"/>
</dbReference>
<dbReference type="AlphaFoldDB" id="A0A9X3NCG1"/>
<organism evidence="1 2">
    <name type="scientific">Solirubrobacter phytolaccae</name>
    <dbReference type="NCBI Taxonomy" id="1404360"/>
    <lineage>
        <taxon>Bacteria</taxon>
        <taxon>Bacillati</taxon>
        <taxon>Actinomycetota</taxon>
        <taxon>Thermoleophilia</taxon>
        <taxon>Solirubrobacterales</taxon>
        <taxon>Solirubrobacteraceae</taxon>
        <taxon>Solirubrobacter</taxon>
    </lineage>
</organism>
<accession>A0A9X3NCG1</accession>
<keyword evidence="2" id="KW-1185">Reference proteome</keyword>
<sequence>MRNLIRALRGKPVELSPKQQEKLAKAQARADAQIAAAEAAGRKAQEEYAAFAAAQGLPAQNVTAPTSLRDVVERAKDAFGELFDDRRDVIDPGPGADFNRPPAELEDPSERAQVVMREHAARDGARAPYTADRLPAVAFTCVAATGSTQLQAIADALTQANPAGVYGVYRVPDRFDHKRLKERDAYVEWEIVHTPGALTQAPTTVATSALSRAAHLVQRSPGDPSVLDEDVMGAALSGRPPDDCFGLTRFLTLRGTDTEGQVSWDAHIEGVLAITRTGLSDAFVEAAPHATLAPSPFHLEILDWESVAAWVAPWRWGPPRTPSPLPHLPSSPQELLTAYLEVVGVHSADCYGVQITRGREGDVADLSLASIRKNFRRPELPCADGERRVRFQTAEQVVLAYRDRPEYAAGRERWAAYQRDVLRARLDHLTGVRPPIVVDDHPRQSFAAEVLDFVNPLDAFSTFPQLFNRNQRPSLGPYCGELPET</sequence>
<gene>
    <name evidence="1" type="ORF">OJ997_24520</name>
</gene>
<evidence type="ECO:0000313" key="1">
    <source>
        <dbReference type="EMBL" id="MDA0183496.1"/>
    </source>
</evidence>
<dbReference type="Proteomes" id="UP001147653">
    <property type="component" value="Unassembled WGS sequence"/>
</dbReference>
<reference evidence="1" key="1">
    <citation type="submission" date="2022-10" db="EMBL/GenBank/DDBJ databases">
        <title>The WGS of Solirubrobacter phytolaccae KCTC 29190.</title>
        <authorList>
            <person name="Jiang Z."/>
        </authorList>
    </citation>
    <scope>NUCLEOTIDE SEQUENCE</scope>
    <source>
        <strain evidence="1">KCTC 29190</strain>
    </source>
</reference>
<evidence type="ECO:0000313" key="2">
    <source>
        <dbReference type="Proteomes" id="UP001147653"/>
    </source>
</evidence>
<comment type="caution">
    <text evidence="1">The sequence shown here is derived from an EMBL/GenBank/DDBJ whole genome shotgun (WGS) entry which is preliminary data.</text>
</comment>
<protein>
    <submittedName>
        <fullName evidence="1">Uncharacterized protein</fullName>
    </submittedName>
</protein>
<name>A0A9X3NCG1_9ACTN</name>
<dbReference type="RefSeq" id="WP_270027884.1">
    <property type="nucleotide sequence ID" value="NZ_JAPDDP010000054.1"/>
</dbReference>
<proteinExistence type="predicted"/>